<dbReference type="PANTHER" id="PTHR16184:SF6">
    <property type="entry name" value="ELONGATOR COMPLEX PROTEIN 6"/>
    <property type="match status" value="1"/>
</dbReference>
<comment type="pathway">
    <text evidence="1">tRNA modification; 5-methoxycarbonylmethyl-2-thiouridine-tRNA biosynthesis.</text>
</comment>
<evidence type="ECO:0000256" key="1">
    <source>
        <dbReference type="ARBA" id="ARBA00005043"/>
    </source>
</evidence>
<gene>
    <name evidence="3" type="ORF">FGG08_001973</name>
</gene>
<reference evidence="3" key="1">
    <citation type="submission" date="2021-03" db="EMBL/GenBank/DDBJ databases">
        <title>Comparative genomics and phylogenomic investigation of the class Geoglossomycetes provide insights into ecological specialization and systematics.</title>
        <authorList>
            <person name="Melie T."/>
            <person name="Pirro S."/>
            <person name="Miller A.N."/>
            <person name="Quandt A."/>
        </authorList>
    </citation>
    <scope>NUCLEOTIDE SEQUENCE</scope>
    <source>
        <strain evidence="3">GBOQ0MN5Z8</strain>
    </source>
</reference>
<protein>
    <submittedName>
        <fullName evidence="3">Uncharacterized protein</fullName>
    </submittedName>
</protein>
<dbReference type="InterPro" id="IPR027417">
    <property type="entry name" value="P-loop_NTPase"/>
</dbReference>
<sequence>MPPTLPAIPPLLSSYLTLPATQQQPPRLILLTSVLGASTNWLLLRFLHSALASPTPATNTKVIMLSFLRDRVFWVDGAKKLGLDLEKEARWVFLDGLCGRDGVAGLKRELLGGLGKGEGRVLVVVDGVDWLVASAPPSSEAIVVQDILDDIFPSSASGDDGAATTILTLSSLPRPQTPETPLECAHTALLTTLAHRADYVMGLRLLETGVARDCSGVLRVTVGGDGGVEEGEVVYWVGGGGEVRVWERGSRG</sequence>
<dbReference type="Gene3D" id="3.40.50.300">
    <property type="entry name" value="P-loop containing nucleotide triphosphate hydrolases"/>
    <property type="match status" value="1"/>
</dbReference>
<name>A0A9P8IDV7_9PEZI</name>
<dbReference type="PANTHER" id="PTHR16184">
    <property type="entry name" value="ELONGATOR COMPLEX PROTEIN 6"/>
    <property type="match status" value="1"/>
</dbReference>
<evidence type="ECO:0000313" key="3">
    <source>
        <dbReference type="EMBL" id="KAH0543791.1"/>
    </source>
</evidence>
<organism evidence="3 4">
    <name type="scientific">Glutinoglossum americanum</name>
    <dbReference type="NCBI Taxonomy" id="1670608"/>
    <lineage>
        <taxon>Eukaryota</taxon>
        <taxon>Fungi</taxon>
        <taxon>Dikarya</taxon>
        <taxon>Ascomycota</taxon>
        <taxon>Pezizomycotina</taxon>
        <taxon>Geoglossomycetes</taxon>
        <taxon>Geoglossales</taxon>
        <taxon>Geoglossaceae</taxon>
        <taxon>Glutinoglossum</taxon>
    </lineage>
</organism>
<proteinExistence type="inferred from homology"/>
<dbReference type="OrthoDB" id="9995306at2759"/>
<dbReference type="EMBL" id="JAGHQL010000027">
    <property type="protein sequence ID" value="KAH0543791.1"/>
    <property type="molecule type" value="Genomic_DNA"/>
</dbReference>
<evidence type="ECO:0000313" key="4">
    <source>
        <dbReference type="Proteomes" id="UP000698800"/>
    </source>
</evidence>
<comment type="similarity">
    <text evidence="2">Belongs to the ELP6 family.</text>
</comment>
<comment type="caution">
    <text evidence="3">The sequence shown here is derived from an EMBL/GenBank/DDBJ whole genome shotgun (WGS) entry which is preliminary data.</text>
</comment>
<dbReference type="InterPro" id="IPR018627">
    <property type="entry name" value="ELP6"/>
</dbReference>
<evidence type="ECO:0000256" key="2">
    <source>
        <dbReference type="ARBA" id="ARBA00008837"/>
    </source>
</evidence>
<dbReference type="GO" id="GO:0033588">
    <property type="term" value="C:elongator holoenzyme complex"/>
    <property type="evidence" value="ECO:0007669"/>
    <property type="project" value="InterPro"/>
</dbReference>
<dbReference type="Proteomes" id="UP000698800">
    <property type="component" value="Unassembled WGS sequence"/>
</dbReference>
<dbReference type="AlphaFoldDB" id="A0A9P8IDV7"/>
<accession>A0A9P8IDV7</accession>
<dbReference type="GO" id="GO:0002098">
    <property type="term" value="P:tRNA wobble uridine modification"/>
    <property type="evidence" value="ECO:0007669"/>
    <property type="project" value="InterPro"/>
</dbReference>
<keyword evidence="4" id="KW-1185">Reference proteome</keyword>